<dbReference type="InterPro" id="IPR006680">
    <property type="entry name" value="Amidohydro-rel"/>
</dbReference>
<comment type="caution">
    <text evidence="3">The sequence shown here is derived from an EMBL/GenBank/DDBJ whole genome shotgun (WGS) entry which is preliminary data.</text>
</comment>
<sequence length="409" mass="43437">MAKMAFRLACATAALMTCAAAAQAAPIRIHAGELLDGLGGVQRDMTVTVDGSKIVGVAKGGGKADYEFGKLTVMPGLIDTHVHITTHFNAKGRATTQGETRAEEALKWAENVYVTLLAGYTTIQSIGSDDDLPLRAAIADGRLPGPRLLTSGQPISDSSMSPEDMRDFVRQNAAKGVDLIKIFASKSSRDGGGPTLTDAQIGAACGEAKKLGLRTWVHAHASAAVHQAIMAGCYAVTHARFATQADMTLAAERGVYIEPSWGVVQQNYLAHQDNYRGIGNYTQAAFDNMVEYQKTTPPVWQMMFHTKGLKILTGGDTNAGAEGHNANEVIWRVQNGQPAMDAIVSVTSLDATSLRLGDVTGSIKPGMEADIIAVEGDPLKDITSLKRVLFVMKGGKVFKNVTDPSQVPQ</sequence>
<dbReference type="Gene3D" id="3.20.20.140">
    <property type="entry name" value="Metal-dependent hydrolases"/>
    <property type="match status" value="1"/>
</dbReference>
<dbReference type="GO" id="GO:0016810">
    <property type="term" value="F:hydrolase activity, acting on carbon-nitrogen (but not peptide) bonds"/>
    <property type="evidence" value="ECO:0007669"/>
    <property type="project" value="InterPro"/>
</dbReference>
<proteinExistence type="predicted"/>
<organism evidence="3 4">
    <name type="scientific">Phenylobacterium hankyongense</name>
    <dbReference type="NCBI Taxonomy" id="1813876"/>
    <lineage>
        <taxon>Bacteria</taxon>
        <taxon>Pseudomonadati</taxon>
        <taxon>Pseudomonadota</taxon>
        <taxon>Alphaproteobacteria</taxon>
        <taxon>Caulobacterales</taxon>
        <taxon>Caulobacteraceae</taxon>
        <taxon>Phenylobacterium</taxon>
    </lineage>
</organism>
<dbReference type="SUPFAM" id="SSF51338">
    <property type="entry name" value="Composite domain of metallo-dependent hydrolases"/>
    <property type="match status" value="1"/>
</dbReference>
<dbReference type="Pfam" id="PF01979">
    <property type="entry name" value="Amidohydro_1"/>
    <property type="match status" value="1"/>
</dbReference>
<accession>A0A328B079</accession>
<keyword evidence="3" id="KW-0378">Hydrolase</keyword>
<protein>
    <submittedName>
        <fullName evidence="3">Amidohydrolase</fullName>
    </submittedName>
</protein>
<dbReference type="Gene3D" id="2.30.40.10">
    <property type="entry name" value="Urease, subunit C, domain 1"/>
    <property type="match status" value="1"/>
</dbReference>
<dbReference type="InterPro" id="IPR051781">
    <property type="entry name" value="Metallo-dep_Hydrolase"/>
</dbReference>
<dbReference type="PANTHER" id="PTHR43135:SF3">
    <property type="entry name" value="ALPHA-D-RIBOSE 1-METHYLPHOSPHONATE 5-TRIPHOSPHATE DIPHOSPHATASE"/>
    <property type="match status" value="1"/>
</dbReference>
<dbReference type="Proteomes" id="UP000249842">
    <property type="component" value="Unassembled WGS sequence"/>
</dbReference>
<dbReference type="PANTHER" id="PTHR43135">
    <property type="entry name" value="ALPHA-D-RIBOSE 1-METHYLPHOSPHONATE 5-TRIPHOSPHATE DIPHOSPHATASE"/>
    <property type="match status" value="1"/>
</dbReference>
<feature type="domain" description="Amidohydrolase-related" evidence="2">
    <location>
        <begin position="72"/>
        <end position="397"/>
    </location>
</feature>
<dbReference type="EMBL" id="QFYP01000001">
    <property type="protein sequence ID" value="RAK60287.1"/>
    <property type="molecule type" value="Genomic_DNA"/>
</dbReference>
<gene>
    <name evidence="3" type="ORF">DJ021_10950</name>
</gene>
<evidence type="ECO:0000313" key="4">
    <source>
        <dbReference type="Proteomes" id="UP000249842"/>
    </source>
</evidence>
<name>A0A328B079_9CAUL</name>
<dbReference type="OrthoDB" id="8098664at2"/>
<evidence type="ECO:0000256" key="1">
    <source>
        <dbReference type="SAM" id="SignalP"/>
    </source>
</evidence>
<dbReference type="InterPro" id="IPR032466">
    <property type="entry name" value="Metal_Hydrolase"/>
</dbReference>
<keyword evidence="4" id="KW-1185">Reference proteome</keyword>
<feature type="signal peptide" evidence="1">
    <location>
        <begin position="1"/>
        <end position="24"/>
    </location>
</feature>
<dbReference type="AlphaFoldDB" id="A0A328B079"/>
<feature type="chain" id="PRO_5016441843" evidence="1">
    <location>
        <begin position="25"/>
        <end position="409"/>
    </location>
</feature>
<reference evidence="4" key="1">
    <citation type="submission" date="2018-05" db="EMBL/GenBank/DDBJ databases">
        <authorList>
            <person name="Li X."/>
        </authorList>
    </citation>
    <scope>NUCLEOTIDE SEQUENCE [LARGE SCALE GENOMIC DNA]</scope>
    <source>
        <strain evidence="4">HKS-05</strain>
    </source>
</reference>
<dbReference type="SUPFAM" id="SSF51556">
    <property type="entry name" value="Metallo-dependent hydrolases"/>
    <property type="match status" value="1"/>
</dbReference>
<dbReference type="InterPro" id="IPR011059">
    <property type="entry name" value="Metal-dep_hydrolase_composite"/>
</dbReference>
<evidence type="ECO:0000259" key="2">
    <source>
        <dbReference type="Pfam" id="PF01979"/>
    </source>
</evidence>
<evidence type="ECO:0000313" key="3">
    <source>
        <dbReference type="EMBL" id="RAK60287.1"/>
    </source>
</evidence>
<keyword evidence="1" id="KW-0732">Signal</keyword>